<keyword evidence="2" id="KW-1185">Reference proteome</keyword>
<gene>
    <name evidence="1" type="ORF">V5O48_004179</name>
</gene>
<evidence type="ECO:0000313" key="2">
    <source>
        <dbReference type="Proteomes" id="UP001465976"/>
    </source>
</evidence>
<sequence length="304" mass="34909">MLLQNNPDIAELALDISSTEDDLGSDFRDFLHALAASHALRSLQRFQVGVPCFIDAPWSLSPESMVHFHSLTSLEITGTGMIYGMRWELLQQEGVRLQEIVLCGISESFLNYMSSYSGIRKFHFKGKGHLVETGLLANIFYQSALPRHRVSLEDLAVLPGSSLHWLFEKDTWEFYTHCPKLRTLDVSLALVREGEPRFDYDLLPIIFNYALVHSHLEQIRIRAAHFIYYEQHGGTPAFFRIEHLVEVTDELVKEVCESKLRLDDELKVTNDGVEVAVHRYEGDDHCFTLRLNADKEICFQRRAP</sequence>
<comment type="caution">
    <text evidence="1">The sequence shown here is derived from an EMBL/GenBank/DDBJ whole genome shotgun (WGS) entry which is preliminary data.</text>
</comment>
<reference evidence="1 2" key="1">
    <citation type="submission" date="2024-02" db="EMBL/GenBank/DDBJ databases">
        <title>A draft genome for the cacao thread blight pathogen Marasmius crinis-equi.</title>
        <authorList>
            <person name="Cohen S.P."/>
            <person name="Baruah I.K."/>
            <person name="Amoako-Attah I."/>
            <person name="Bukari Y."/>
            <person name="Meinhardt L.W."/>
            <person name="Bailey B.A."/>
        </authorList>
    </citation>
    <scope>NUCLEOTIDE SEQUENCE [LARGE SCALE GENOMIC DNA]</scope>
    <source>
        <strain evidence="1 2">GH-76</strain>
    </source>
</reference>
<organism evidence="1 2">
    <name type="scientific">Marasmius crinis-equi</name>
    <dbReference type="NCBI Taxonomy" id="585013"/>
    <lineage>
        <taxon>Eukaryota</taxon>
        <taxon>Fungi</taxon>
        <taxon>Dikarya</taxon>
        <taxon>Basidiomycota</taxon>
        <taxon>Agaricomycotina</taxon>
        <taxon>Agaricomycetes</taxon>
        <taxon>Agaricomycetidae</taxon>
        <taxon>Agaricales</taxon>
        <taxon>Marasmiineae</taxon>
        <taxon>Marasmiaceae</taxon>
        <taxon>Marasmius</taxon>
    </lineage>
</organism>
<dbReference type="EMBL" id="JBAHYK010000136">
    <property type="protein sequence ID" value="KAL0577812.1"/>
    <property type="molecule type" value="Genomic_DNA"/>
</dbReference>
<name>A0ABR3FQY9_9AGAR</name>
<evidence type="ECO:0000313" key="1">
    <source>
        <dbReference type="EMBL" id="KAL0577812.1"/>
    </source>
</evidence>
<dbReference type="Proteomes" id="UP001465976">
    <property type="component" value="Unassembled WGS sequence"/>
</dbReference>
<protein>
    <submittedName>
        <fullName evidence="1">Uncharacterized protein</fullName>
    </submittedName>
</protein>
<accession>A0ABR3FQY9</accession>
<proteinExistence type="predicted"/>